<keyword evidence="3" id="KW-1185">Reference proteome</keyword>
<dbReference type="VEuPathDB" id="FungiDB:LEMA_uP081010.1"/>
<evidence type="ECO:0000313" key="2">
    <source>
        <dbReference type="EMBL" id="CBX98862.1"/>
    </source>
</evidence>
<sequence>MDHVHAVRSTMRETRSNLALPPHPTYKLTQVWGKFELSISGLYRQICRQG</sequence>
<dbReference type="InParanoid" id="E5A5G4"/>
<dbReference type="HOGENOM" id="CLU_3125370_0_0_1"/>
<feature type="compositionally biased region" description="Basic and acidic residues" evidence="1">
    <location>
        <begin position="1"/>
        <end position="15"/>
    </location>
</feature>
<organism evidence="3">
    <name type="scientific">Leptosphaeria maculans (strain JN3 / isolate v23.1.3 / race Av1-4-5-6-7-8)</name>
    <name type="common">Blackleg fungus</name>
    <name type="synonym">Phoma lingam</name>
    <dbReference type="NCBI Taxonomy" id="985895"/>
    <lineage>
        <taxon>Eukaryota</taxon>
        <taxon>Fungi</taxon>
        <taxon>Dikarya</taxon>
        <taxon>Ascomycota</taxon>
        <taxon>Pezizomycotina</taxon>
        <taxon>Dothideomycetes</taxon>
        <taxon>Pleosporomycetidae</taxon>
        <taxon>Pleosporales</taxon>
        <taxon>Pleosporineae</taxon>
        <taxon>Leptosphaeriaceae</taxon>
        <taxon>Plenodomus</taxon>
        <taxon>Plenodomus lingam/Leptosphaeria maculans species complex</taxon>
    </lineage>
</organism>
<evidence type="ECO:0000256" key="1">
    <source>
        <dbReference type="SAM" id="MobiDB-lite"/>
    </source>
</evidence>
<evidence type="ECO:0000313" key="3">
    <source>
        <dbReference type="Proteomes" id="UP000002668"/>
    </source>
</evidence>
<name>E5A5G4_LEPMJ</name>
<protein>
    <submittedName>
        <fullName evidence="2">Predicted protein</fullName>
    </submittedName>
</protein>
<dbReference type="AlphaFoldDB" id="E5A5G4"/>
<feature type="region of interest" description="Disordered" evidence="1">
    <location>
        <begin position="1"/>
        <end position="20"/>
    </location>
</feature>
<dbReference type="Proteomes" id="UP000002668">
    <property type="component" value="Genome"/>
</dbReference>
<gene>
    <name evidence="2" type="ORF">LEMA_uP081010.1</name>
</gene>
<proteinExistence type="predicted"/>
<accession>E5A5G4</accession>
<dbReference type="EMBL" id="FP929134">
    <property type="protein sequence ID" value="CBX98862.1"/>
    <property type="molecule type" value="Genomic_DNA"/>
</dbReference>
<reference evidence="3" key="1">
    <citation type="journal article" date="2011" name="Nat. Commun.">
        <title>Effector diversification within compartments of the Leptosphaeria maculans genome affected by Repeat-Induced Point mutations.</title>
        <authorList>
            <person name="Rouxel T."/>
            <person name="Grandaubert J."/>
            <person name="Hane J.K."/>
            <person name="Hoede C."/>
            <person name="van de Wouw A.P."/>
            <person name="Couloux A."/>
            <person name="Dominguez V."/>
            <person name="Anthouard V."/>
            <person name="Bally P."/>
            <person name="Bourras S."/>
            <person name="Cozijnsen A.J."/>
            <person name="Ciuffetti L.M."/>
            <person name="Degrave A."/>
            <person name="Dilmaghani A."/>
            <person name="Duret L."/>
            <person name="Fudal I."/>
            <person name="Goodwin S.B."/>
            <person name="Gout L."/>
            <person name="Glaser N."/>
            <person name="Linglin J."/>
            <person name="Kema G.H.J."/>
            <person name="Lapalu N."/>
            <person name="Lawrence C.B."/>
            <person name="May K."/>
            <person name="Meyer M."/>
            <person name="Ollivier B."/>
            <person name="Poulain J."/>
            <person name="Schoch C.L."/>
            <person name="Simon A."/>
            <person name="Spatafora J.W."/>
            <person name="Stachowiak A."/>
            <person name="Turgeon B.G."/>
            <person name="Tyler B.M."/>
            <person name="Vincent D."/>
            <person name="Weissenbach J."/>
            <person name="Amselem J."/>
            <person name="Quesneville H."/>
            <person name="Oliver R.P."/>
            <person name="Wincker P."/>
            <person name="Balesdent M.-H."/>
            <person name="Howlett B.J."/>
        </authorList>
    </citation>
    <scope>NUCLEOTIDE SEQUENCE [LARGE SCALE GENOMIC DNA]</scope>
    <source>
        <strain evidence="3">JN3 / isolate v23.1.3 / race Av1-4-5-6-7-8</strain>
    </source>
</reference>